<feature type="domain" description="NAD(P)-binding" evidence="2">
    <location>
        <begin position="4"/>
        <end position="305"/>
    </location>
</feature>
<dbReference type="InterPro" id="IPR016040">
    <property type="entry name" value="NAD(P)-bd_dom"/>
</dbReference>
<keyword evidence="3" id="KW-0456">Lyase</keyword>
<accession>A0A1U9NQZ4</accession>
<dbReference type="STRING" id="1936003.STSP2_03547"/>
<keyword evidence="4" id="KW-1185">Reference proteome</keyword>
<gene>
    <name evidence="3" type="primary">strE_2</name>
    <name evidence="3" type="ORF">STSP2_03547</name>
</gene>
<dbReference type="OrthoDB" id="258549at2"/>
<dbReference type="EC" id="4.2.1.46" evidence="3"/>
<protein>
    <submittedName>
        <fullName evidence="3">dTDP-glucose 4,6-dehydratase</fullName>
        <ecNumber evidence="3">4.2.1.46</ecNumber>
    </submittedName>
</protein>
<evidence type="ECO:0000259" key="2">
    <source>
        <dbReference type="Pfam" id="PF16363"/>
    </source>
</evidence>
<sequence length="318" mass="35600">MNILVTGAAGFIGSHLTERLLADGHTVVGLDNLDPFYDMAIKRQNLSNFNQHENFTFVLGDICEPEDVERACTEQKPDMIVHLAAKAGVRPSILAPVPYHQVNVEGTTVMLEAARHYKIPKFIFASSSSVYGNNEKIPFAETDNVDYPISPYAATKKAGELICYTYSHLHDIDITCLRFFTAYGPRQRPDLAIHKFARLILDDKPIPVYGDGSMRRDYTYIDDIIDGVRAAMDRCSGYNIYNLGESQPIRLDELIAELENALGKKAIINRLPLQPGDVNQTYADVTKAKLELGYHPTTELSVGLKRFADWLKNTNTTE</sequence>
<dbReference type="AlphaFoldDB" id="A0A1U9NQZ4"/>
<dbReference type="GO" id="GO:0008460">
    <property type="term" value="F:dTDP-glucose 4,6-dehydratase activity"/>
    <property type="evidence" value="ECO:0007669"/>
    <property type="project" value="UniProtKB-EC"/>
</dbReference>
<evidence type="ECO:0000313" key="4">
    <source>
        <dbReference type="Proteomes" id="UP000189674"/>
    </source>
</evidence>
<dbReference type="InterPro" id="IPR036291">
    <property type="entry name" value="NAD(P)-bd_dom_sf"/>
</dbReference>
<dbReference type="KEGG" id="alus:STSP2_03547"/>
<keyword evidence="1" id="KW-0520">NAD</keyword>
<dbReference type="PANTHER" id="PTHR43574">
    <property type="entry name" value="EPIMERASE-RELATED"/>
    <property type="match status" value="1"/>
</dbReference>
<dbReference type="Proteomes" id="UP000189674">
    <property type="component" value="Chromosome"/>
</dbReference>
<dbReference type="Pfam" id="PF16363">
    <property type="entry name" value="GDP_Man_Dehyd"/>
    <property type="match status" value="1"/>
</dbReference>
<dbReference type="Gene3D" id="3.40.50.720">
    <property type="entry name" value="NAD(P)-binding Rossmann-like Domain"/>
    <property type="match status" value="1"/>
</dbReference>
<proteinExistence type="predicted"/>
<dbReference type="PRINTS" id="PR01713">
    <property type="entry name" value="NUCEPIMERASE"/>
</dbReference>
<evidence type="ECO:0000313" key="3">
    <source>
        <dbReference type="EMBL" id="AQT70341.1"/>
    </source>
</evidence>
<dbReference type="SUPFAM" id="SSF51735">
    <property type="entry name" value="NAD(P)-binding Rossmann-fold domains"/>
    <property type="match status" value="1"/>
</dbReference>
<name>A0A1U9NQZ4_9BACT</name>
<dbReference type="RefSeq" id="WP_146663936.1">
    <property type="nucleotide sequence ID" value="NZ_CP019791.1"/>
</dbReference>
<organism evidence="3 4">
    <name type="scientific">Anaerohalosphaera lusitana</name>
    <dbReference type="NCBI Taxonomy" id="1936003"/>
    <lineage>
        <taxon>Bacteria</taxon>
        <taxon>Pseudomonadati</taxon>
        <taxon>Planctomycetota</taxon>
        <taxon>Phycisphaerae</taxon>
        <taxon>Sedimentisphaerales</taxon>
        <taxon>Anaerohalosphaeraceae</taxon>
        <taxon>Anaerohalosphaera</taxon>
    </lineage>
</organism>
<evidence type="ECO:0000256" key="1">
    <source>
        <dbReference type="ARBA" id="ARBA00023027"/>
    </source>
</evidence>
<reference evidence="4" key="1">
    <citation type="submission" date="2017-02" db="EMBL/GenBank/DDBJ databases">
        <title>Comparative genomics and description of representatives of a novel lineage of planctomycetes thriving in anoxic sediments.</title>
        <authorList>
            <person name="Spring S."/>
            <person name="Bunk B."/>
            <person name="Sproer C."/>
        </authorList>
    </citation>
    <scope>NUCLEOTIDE SEQUENCE [LARGE SCALE GENOMIC DNA]</scope>
    <source>
        <strain evidence="4">ST-NAGAB-D1</strain>
    </source>
</reference>
<dbReference type="EMBL" id="CP019791">
    <property type="protein sequence ID" value="AQT70341.1"/>
    <property type="molecule type" value="Genomic_DNA"/>
</dbReference>